<dbReference type="AlphaFoldDB" id="B6II08"/>
<name>B6II08_CAEBR</name>
<dbReference type="EMBL" id="HE601482">
    <property type="protein sequence ID" value="CAR99538.1"/>
    <property type="molecule type" value="Genomic_DNA"/>
</dbReference>
<organism evidence="2 3">
    <name type="scientific">Caenorhabditis briggsae</name>
    <dbReference type="NCBI Taxonomy" id="6238"/>
    <lineage>
        <taxon>Eukaryota</taxon>
        <taxon>Metazoa</taxon>
        <taxon>Ecdysozoa</taxon>
        <taxon>Nematoda</taxon>
        <taxon>Chromadorea</taxon>
        <taxon>Rhabditida</taxon>
        <taxon>Rhabditina</taxon>
        <taxon>Rhabditomorpha</taxon>
        <taxon>Rhabditoidea</taxon>
        <taxon>Rhabditidae</taxon>
        <taxon>Peloderinae</taxon>
        <taxon>Caenorhabditis</taxon>
    </lineage>
</organism>
<sequence length="214" mass="24318">MKKNVGPSRNFYQNRSLSPSVSNNKDDTSVGFMTEMGNLSEQQKPETFEKSPNRFLEPISSDEEESEPTARKTRMRPSSPVIAEAHQCSGLHNIGTSTDNLMDTSEANIIESHLEADSTTINKPIPINIEDEVLPLINLQQNLRRLSVEHRRLISSDFHNDIPNLTWKAKDPCPEGLTEQSRETLRNLPTEHRDFILENFYNGLLEPISSDEEE</sequence>
<dbReference type="RefSeq" id="XP_045099101.1">
    <property type="nucleotide sequence ID" value="XM_045239882.1"/>
</dbReference>
<dbReference type="HOGENOM" id="CLU_1289982_0_0_1"/>
<proteinExistence type="predicted"/>
<evidence type="ECO:0000313" key="2">
    <source>
        <dbReference type="EMBL" id="CAR99538.1"/>
    </source>
</evidence>
<evidence type="ECO:0000313" key="4">
    <source>
        <dbReference type="WormBase" id="CBG27771"/>
    </source>
</evidence>
<dbReference type="GeneID" id="68919220"/>
<feature type="region of interest" description="Disordered" evidence="1">
    <location>
        <begin position="1"/>
        <end position="79"/>
    </location>
</feature>
<evidence type="ECO:0000256" key="1">
    <source>
        <dbReference type="SAM" id="MobiDB-lite"/>
    </source>
</evidence>
<evidence type="ECO:0000313" key="3">
    <source>
        <dbReference type="Proteomes" id="UP000008549"/>
    </source>
</evidence>
<dbReference type="KEGG" id="cbr:CBG_27771"/>
<reference evidence="2 3" key="2">
    <citation type="journal article" date="2011" name="PLoS Genet.">
        <title>Caenorhabditis briggsae recombinant inbred line genotypes reveal inter-strain incompatibility and the evolution of recombination.</title>
        <authorList>
            <person name="Ross J.A."/>
            <person name="Koboldt D.C."/>
            <person name="Staisch J.E."/>
            <person name="Chamberlin H.M."/>
            <person name="Gupta B.P."/>
            <person name="Miller R.D."/>
            <person name="Baird S.E."/>
            <person name="Haag E.S."/>
        </authorList>
    </citation>
    <scope>NUCLEOTIDE SEQUENCE [LARGE SCALE GENOMIC DNA]</scope>
    <source>
        <strain evidence="2 3">AF16</strain>
    </source>
</reference>
<dbReference type="WormBase" id="CBG27771">
    <property type="protein sequence ID" value="CBP27001"/>
    <property type="gene ID" value="WBGene00089185"/>
</dbReference>
<feature type="compositionally biased region" description="Basic and acidic residues" evidence="1">
    <location>
        <begin position="43"/>
        <end position="52"/>
    </location>
</feature>
<gene>
    <name evidence="2 4" type="ORF">CBG27771</name>
    <name evidence="2" type="ORF">CBG_27771</name>
</gene>
<keyword evidence="3" id="KW-1185">Reference proteome</keyword>
<dbReference type="CTD" id="68919220"/>
<feature type="compositionally biased region" description="Polar residues" evidence="1">
    <location>
        <begin position="10"/>
        <end position="23"/>
    </location>
</feature>
<reference evidence="2 3" key="1">
    <citation type="journal article" date="2003" name="PLoS Biol.">
        <title>The genome sequence of Caenorhabditis briggsae: a platform for comparative genomics.</title>
        <authorList>
            <person name="Stein L.D."/>
            <person name="Bao Z."/>
            <person name="Blasiar D."/>
            <person name="Blumenthal T."/>
            <person name="Brent M.R."/>
            <person name="Chen N."/>
            <person name="Chinwalla A."/>
            <person name="Clarke L."/>
            <person name="Clee C."/>
            <person name="Coghlan A."/>
            <person name="Coulson A."/>
            <person name="D'Eustachio P."/>
            <person name="Fitch D.H."/>
            <person name="Fulton L.A."/>
            <person name="Fulton R.E."/>
            <person name="Griffiths-Jones S."/>
            <person name="Harris T.W."/>
            <person name="Hillier L.W."/>
            <person name="Kamath R."/>
            <person name="Kuwabara P.E."/>
            <person name="Mardis E.R."/>
            <person name="Marra M.A."/>
            <person name="Miner T.L."/>
            <person name="Minx P."/>
            <person name="Mullikin J.C."/>
            <person name="Plumb R.W."/>
            <person name="Rogers J."/>
            <person name="Schein J.E."/>
            <person name="Sohrmann M."/>
            <person name="Spieth J."/>
            <person name="Stajich J.E."/>
            <person name="Wei C."/>
            <person name="Willey D."/>
            <person name="Wilson R.K."/>
            <person name="Durbin R."/>
            <person name="Waterston R.H."/>
        </authorList>
    </citation>
    <scope>NUCLEOTIDE SEQUENCE [LARGE SCALE GENOMIC DNA]</scope>
    <source>
        <strain evidence="2 3">AF16</strain>
    </source>
</reference>
<dbReference type="InParanoid" id="B6II08"/>
<protein>
    <submittedName>
        <fullName evidence="2">Protein CBG27771</fullName>
    </submittedName>
</protein>
<accession>B6II08</accession>
<dbReference type="Proteomes" id="UP000008549">
    <property type="component" value="Unassembled WGS sequence"/>
</dbReference>